<evidence type="ECO:0000256" key="1">
    <source>
        <dbReference type="SAM" id="Coils"/>
    </source>
</evidence>
<dbReference type="InterPro" id="IPR007470">
    <property type="entry name" value="HemX"/>
</dbReference>
<dbReference type="PANTHER" id="PTHR38043">
    <property type="entry name" value="PROTEIN HEMX"/>
    <property type="match status" value="1"/>
</dbReference>
<keyword evidence="1" id="KW-0175">Coiled coil</keyword>
<reference evidence="4" key="1">
    <citation type="journal article" date="2019" name="Int. J. Syst. Evol. Microbiol.">
        <title>The Global Catalogue of Microorganisms (GCM) 10K type strain sequencing project: providing services to taxonomists for standard genome sequencing and annotation.</title>
        <authorList>
            <consortium name="The Broad Institute Genomics Platform"/>
            <consortium name="The Broad Institute Genome Sequencing Center for Infectious Disease"/>
            <person name="Wu L."/>
            <person name="Ma J."/>
        </authorList>
    </citation>
    <scope>NUCLEOTIDE SEQUENCE [LARGE SCALE GENOMIC DNA]</scope>
    <source>
        <strain evidence="4">JCM 18392</strain>
    </source>
</reference>
<comment type="caution">
    <text evidence="3">The sequence shown here is derived from an EMBL/GenBank/DDBJ whole genome shotgun (WGS) entry which is preliminary data.</text>
</comment>
<evidence type="ECO:0000256" key="2">
    <source>
        <dbReference type="SAM" id="MobiDB-lite"/>
    </source>
</evidence>
<keyword evidence="4" id="KW-1185">Reference proteome</keyword>
<accession>A0ABP9DUV0</accession>
<protein>
    <submittedName>
        <fullName evidence="3">Uroporphyrinogen-III C-methyltransferase</fullName>
    </submittedName>
</protein>
<feature type="region of interest" description="Disordered" evidence="2">
    <location>
        <begin position="1"/>
        <end position="26"/>
    </location>
</feature>
<feature type="coiled-coil region" evidence="1">
    <location>
        <begin position="63"/>
        <end position="90"/>
    </location>
</feature>
<dbReference type="Proteomes" id="UP001501323">
    <property type="component" value="Unassembled WGS sequence"/>
</dbReference>
<organism evidence="3 4">
    <name type="scientific">Luteimonas vadosa</name>
    <dbReference type="NCBI Taxonomy" id="1165507"/>
    <lineage>
        <taxon>Bacteria</taxon>
        <taxon>Pseudomonadati</taxon>
        <taxon>Pseudomonadota</taxon>
        <taxon>Gammaproteobacteria</taxon>
        <taxon>Lysobacterales</taxon>
        <taxon>Lysobacteraceae</taxon>
        <taxon>Luteimonas</taxon>
    </lineage>
</organism>
<evidence type="ECO:0000313" key="3">
    <source>
        <dbReference type="EMBL" id="GAA4857564.1"/>
    </source>
</evidence>
<dbReference type="Pfam" id="PF04375">
    <property type="entry name" value="HemX"/>
    <property type="match status" value="1"/>
</dbReference>
<sequence>MRLLYRRPPAALSPVTPDSPSPASPPRRSSALFWLLALGAVVLATGLGWRQWQAVQAERVATAGEQQLLLQSLERRLDALRRDQRAQAARLRQATDTNRVLRDELLGIAQRAALLEDSLDRLSDPRNAGPQALRLDEVEWLLDQGRQRLELAGDLAGARRAYAMAARRLDGVAGPGFLDLRQTLEQERAALGAMDADPKALAAQRIDAFAAQLPPLTLQPEGDPQAAARPWWRRIADRIVAVRRSEASVASDPADRVAALAALQLELSLARASAERRDAAGYRAAIDRADAWLQRLWPAPVVQGQRQRLRALRELPLALDVPTLGSTIEQLQRLRDPD</sequence>
<gene>
    <name evidence="3" type="ORF">GCM10023332_06660</name>
</gene>
<name>A0ABP9DUV0_9GAMM</name>
<dbReference type="PANTHER" id="PTHR38043:SF1">
    <property type="entry name" value="PROTEIN HEMX"/>
    <property type="match status" value="1"/>
</dbReference>
<proteinExistence type="predicted"/>
<evidence type="ECO:0000313" key="4">
    <source>
        <dbReference type="Proteomes" id="UP001501323"/>
    </source>
</evidence>
<dbReference type="EMBL" id="BAABJY010000001">
    <property type="protein sequence ID" value="GAA4857564.1"/>
    <property type="molecule type" value="Genomic_DNA"/>
</dbReference>